<proteinExistence type="inferred from homology"/>
<dbReference type="PANTHER" id="PTHR30293:SF0">
    <property type="entry name" value="NITROGEN ASSIMILATION REGULATORY PROTEIN NAC"/>
    <property type="match status" value="1"/>
</dbReference>
<dbReference type="Gene3D" id="3.40.190.290">
    <property type="match status" value="1"/>
</dbReference>
<dbReference type="EMBL" id="JAVKPH010000003">
    <property type="protein sequence ID" value="MDR5651681.1"/>
    <property type="molecule type" value="Genomic_DNA"/>
</dbReference>
<protein>
    <submittedName>
        <fullName evidence="7">LysR substrate-binding domain-containing protein</fullName>
    </submittedName>
</protein>
<organism evidence="7 8">
    <name type="scientific">Ruixingdingia sedimenti</name>
    <dbReference type="NCBI Taxonomy" id="3073604"/>
    <lineage>
        <taxon>Bacteria</taxon>
        <taxon>Pseudomonadati</taxon>
        <taxon>Pseudomonadota</taxon>
        <taxon>Alphaproteobacteria</taxon>
        <taxon>Rhodobacterales</taxon>
        <taxon>Paracoccaceae</taxon>
        <taxon>Ruixingdingia</taxon>
    </lineage>
</organism>
<dbReference type="Gene3D" id="1.10.10.10">
    <property type="entry name" value="Winged helix-like DNA-binding domain superfamily/Winged helix DNA-binding domain"/>
    <property type="match status" value="1"/>
</dbReference>
<keyword evidence="3" id="KW-0238">DNA-binding</keyword>
<dbReference type="SUPFAM" id="SSF53850">
    <property type="entry name" value="Periplasmic binding protein-like II"/>
    <property type="match status" value="1"/>
</dbReference>
<name>A0ABU1F492_9RHOB</name>
<dbReference type="InterPro" id="IPR036390">
    <property type="entry name" value="WH_DNA-bd_sf"/>
</dbReference>
<dbReference type="PRINTS" id="PR00039">
    <property type="entry name" value="HTHLYSR"/>
</dbReference>
<evidence type="ECO:0000313" key="7">
    <source>
        <dbReference type="EMBL" id="MDR5651681.1"/>
    </source>
</evidence>
<keyword evidence="4" id="KW-0010">Activator</keyword>
<dbReference type="InterPro" id="IPR036388">
    <property type="entry name" value="WH-like_DNA-bd_sf"/>
</dbReference>
<dbReference type="Proteomes" id="UP001247754">
    <property type="component" value="Unassembled WGS sequence"/>
</dbReference>
<evidence type="ECO:0000256" key="2">
    <source>
        <dbReference type="ARBA" id="ARBA00023015"/>
    </source>
</evidence>
<dbReference type="PANTHER" id="PTHR30293">
    <property type="entry name" value="TRANSCRIPTIONAL REGULATORY PROTEIN NAC-RELATED"/>
    <property type="match status" value="1"/>
</dbReference>
<gene>
    <name evidence="7" type="ORF">RGD00_03630</name>
</gene>
<reference evidence="7 8" key="1">
    <citation type="submission" date="2023-09" db="EMBL/GenBank/DDBJ databases">
        <title>Xinfangfangia sedmenti sp. nov., isolated the sedment.</title>
        <authorList>
            <person name="Xu L."/>
        </authorList>
    </citation>
    <scope>NUCLEOTIDE SEQUENCE [LARGE SCALE GENOMIC DNA]</scope>
    <source>
        <strain evidence="7 8">LG-4</strain>
    </source>
</reference>
<comment type="similarity">
    <text evidence="1">Belongs to the LysR transcriptional regulatory family.</text>
</comment>
<dbReference type="InterPro" id="IPR000847">
    <property type="entry name" value="LysR_HTH_N"/>
</dbReference>
<evidence type="ECO:0000256" key="5">
    <source>
        <dbReference type="ARBA" id="ARBA00023163"/>
    </source>
</evidence>
<sequence>MPPDGTIAMTPEQHGDLKIDLRQIGYFIAIAECGSITRAAARLGITQPSLSEAVARLERDLGAALVLRTGRGVVLTRAGAALAAHGRVILGAVQAAVRDVRQLGAEARGPVSLGLTPTLTSLIGVPLAETVAHEHPEIQLLISEGVSPVTLEGLSNGRLDLGVCYEGHDFGAFEAEPLWEEELFLLSAPDDWPDQDRDGCFVRRPLAFRDLAGLPLILPNRPNGMRNLFDRIARSRGVELKAVLELNSLGNAISIVTRASAHAILSHAAVVREAERGELVLVPITDPPLTHTAFLLRRKGQPVSSASQLVERLMIRILGEMIARYGLRARLLRGAAG</sequence>
<dbReference type="Pfam" id="PF03466">
    <property type="entry name" value="LysR_substrate"/>
    <property type="match status" value="1"/>
</dbReference>
<comment type="caution">
    <text evidence="7">The sequence shown here is derived from an EMBL/GenBank/DDBJ whole genome shotgun (WGS) entry which is preliminary data.</text>
</comment>
<evidence type="ECO:0000256" key="3">
    <source>
        <dbReference type="ARBA" id="ARBA00023125"/>
    </source>
</evidence>
<keyword evidence="5" id="KW-0804">Transcription</keyword>
<evidence type="ECO:0000313" key="8">
    <source>
        <dbReference type="Proteomes" id="UP001247754"/>
    </source>
</evidence>
<dbReference type="RefSeq" id="WP_310455932.1">
    <property type="nucleotide sequence ID" value="NZ_JAVKPH010000003.1"/>
</dbReference>
<feature type="domain" description="HTH lysR-type" evidence="6">
    <location>
        <begin position="19"/>
        <end position="76"/>
    </location>
</feature>
<evidence type="ECO:0000259" key="6">
    <source>
        <dbReference type="PROSITE" id="PS50931"/>
    </source>
</evidence>
<dbReference type="InterPro" id="IPR005119">
    <property type="entry name" value="LysR_subst-bd"/>
</dbReference>
<dbReference type="SUPFAM" id="SSF46785">
    <property type="entry name" value="Winged helix' DNA-binding domain"/>
    <property type="match status" value="1"/>
</dbReference>
<evidence type="ECO:0000256" key="1">
    <source>
        <dbReference type="ARBA" id="ARBA00009437"/>
    </source>
</evidence>
<keyword evidence="2" id="KW-0805">Transcription regulation</keyword>
<accession>A0ABU1F492</accession>
<dbReference type="PROSITE" id="PS50931">
    <property type="entry name" value="HTH_LYSR"/>
    <property type="match status" value="1"/>
</dbReference>
<evidence type="ECO:0000256" key="4">
    <source>
        <dbReference type="ARBA" id="ARBA00023159"/>
    </source>
</evidence>
<keyword evidence="8" id="KW-1185">Reference proteome</keyword>
<dbReference type="Pfam" id="PF00126">
    <property type="entry name" value="HTH_1"/>
    <property type="match status" value="1"/>
</dbReference>